<proteinExistence type="predicted"/>
<feature type="chain" id="PRO_5046482460" evidence="1">
    <location>
        <begin position="24"/>
        <end position="45"/>
    </location>
</feature>
<dbReference type="EMBL" id="JAATEM010000061">
    <property type="protein sequence ID" value="NJP53956.1"/>
    <property type="molecule type" value="Genomic_DNA"/>
</dbReference>
<comment type="caution">
    <text evidence="2">The sequence shown here is derived from an EMBL/GenBank/DDBJ whole genome shotgun (WGS) entry which is preliminary data.</text>
</comment>
<evidence type="ECO:0000313" key="2">
    <source>
        <dbReference type="EMBL" id="NJP53956.1"/>
    </source>
</evidence>
<reference evidence="2 3" key="1">
    <citation type="submission" date="2020-03" db="EMBL/GenBank/DDBJ databases">
        <title>WGS of actinomycetes isolated from Thailand.</title>
        <authorList>
            <person name="Thawai C."/>
        </authorList>
    </citation>
    <scope>NUCLEOTIDE SEQUENCE [LARGE SCALE GENOMIC DNA]</scope>
    <source>
        <strain evidence="2 3">SBST2-5</strain>
    </source>
</reference>
<evidence type="ECO:0000313" key="3">
    <source>
        <dbReference type="Proteomes" id="UP000730591"/>
    </source>
</evidence>
<dbReference type="Proteomes" id="UP000730591">
    <property type="component" value="Unassembled WGS sequence"/>
</dbReference>
<accession>A0ABX1AK84</accession>
<protein>
    <submittedName>
        <fullName evidence="2">Uncharacterized protein</fullName>
    </submittedName>
</protein>
<evidence type="ECO:0000256" key="1">
    <source>
        <dbReference type="SAM" id="SignalP"/>
    </source>
</evidence>
<organism evidence="2 3">
    <name type="scientific">Streptomyces composti</name>
    <dbReference type="NCBI Taxonomy" id="2720025"/>
    <lineage>
        <taxon>Bacteria</taxon>
        <taxon>Bacillati</taxon>
        <taxon>Actinomycetota</taxon>
        <taxon>Actinomycetes</taxon>
        <taxon>Kitasatosporales</taxon>
        <taxon>Streptomycetaceae</taxon>
        <taxon>Streptomyces</taxon>
    </lineage>
</organism>
<keyword evidence="3" id="KW-1185">Reference proteome</keyword>
<feature type="signal peptide" evidence="1">
    <location>
        <begin position="1"/>
        <end position="23"/>
    </location>
</feature>
<sequence>MPMRTRFAALVLTTAVVLGTVLATSAQDCEKHSHSHCMTWRGRTG</sequence>
<dbReference type="RefSeq" id="WP_167998771.1">
    <property type="nucleotide sequence ID" value="NZ_JAATEM010000061.1"/>
</dbReference>
<gene>
    <name evidence="2" type="ORF">HCJ93_28795</name>
</gene>
<keyword evidence="1" id="KW-0732">Signal</keyword>
<name>A0ABX1AK84_9ACTN</name>